<evidence type="ECO:0000313" key="1">
    <source>
        <dbReference type="EMBL" id="KAI4454996.1"/>
    </source>
</evidence>
<keyword evidence="2" id="KW-1185">Reference proteome</keyword>
<organism evidence="1 2">
    <name type="scientific">Holotrichia oblita</name>
    <name type="common">Chafer beetle</name>
    <dbReference type="NCBI Taxonomy" id="644536"/>
    <lineage>
        <taxon>Eukaryota</taxon>
        <taxon>Metazoa</taxon>
        <taxon>Ecdysozoa</taxon>
        <taxon>Arthropoda</taxon>
        <taxon>Hexapoda</taxon>
        <taxon>Insecta</taxon>
        <taxon>Pterygota</taxon>
        <taxon>Neoptera</taxon>
        <taxon>Endopterygota</taxon>
        <taxon>Coleoptera</taxon>
        <taxon>Polyphaga</taxon>
        <taxon>Scarabaeiformia</taxon>
        <taxon>Scarabaeidae</taxon>
        <taxon>Melolonthinae</taxon>
        <taxon>Holotrichia</taxon>
    </lineage>
</organism>
<protein>
    <submittedName>
        <fullName evidence="1">Kinesin-related</fullName>
    </submittedName>
</protein>
<name>A0ACB9SNI8_HOLOL</name>
<dbReference type="EMBL" id="CM043023">
    <property type="protein sequence ID" value="KAI4454996.1"/>
    <property type="molecule type" value="Genomic_DNA"/>
</dbReference>
<gene>
    <name evidence="1" type="ORF">MML48_9g00021868</name>
</gene>
<dbReference type="Proteomes" id="UP001056778">
    <property type="component" value="Chromosome 9"/>
</dbReference>
<sequence>MHAPTKCAIKGIRHEKTTLSSSSDDEKPQDPVHVFCRLKPLKEEDDPSCIRVISPTILSLSSPTEIKAARDDIQYIFKQIFTPRTNQKEIFQHIAYPLLKDLMSGKNGLLFTYGVTGSGKAYTLTGNQSDRYNAPLHRYII</sequence>
<comment type="caution">
    <text evidence="1">The sequence shown here is derived from an EMBL/GenBank/DDBJ whole genome shotgun (WGS) entry which is preliminary data.</text>
</comment>
<reference evidence="1" key="1">
    <citation type="submission" date="2022-04" db="EMBL/GenBank/DDBJ databases">
        <title>Chromosome-scale genome assembly of Holotrichia oblita Faldermann.</title>
        <authorList>
            <person name="Rongchong L."/>
        </authorList>
    </citation>
    <scope>NUCLEOTIDE SEQUENCE</scope>
    <source>
        <strain evidence="1">81SQS9</strain>
    </source>
</reference>
<evidence type="ECO:0000313" key="2">
    <source>
        <dbReference type="Proteomes" id="UP001056778"/>
    </source>
</evidence>
<proteinExistence type="predicted"/>
<accession>A0ACB9SNI8</accession>